<dbReference type="AlphaFoldDB" id="A0A9N9DXN9"/>
<name>A0A9N9DXN9_9GLOM</name>
<dbReference type="PANTHER" id="PTHR11102:SF160">
    <property type="entry name" value="ERAD-ASSOCIATED E3 UBIQUITIN-PROTEIN LIGASE COMPONENT HRD3"/>
    <property type="match status" value="1"/>
</dbReference>
<reference evidence="2" key="1">
    <citation type="submission" date="2021-06" db="EMBL/GenBank/DDBJ databases">
        <authorList>
            <person name="Kallberg Y."/>
            <person name="Tangrot J."/>
            <person name="Rosling A."/>
        </authorList>
    </citation>
    <scope>NUCLEOTIDE SEQUENCE</scope>
    <source>
        <strain evidence="2">FL130A</strain>
    </source>
</reference>
<dbReference type="Gene3D" id="1.25.40.10">
    <property type="entry name" value="Tetratricopeptide repeat domain"/>
    <property type="match status" value="1"/>
</dbReference>
<dbReference type="SUPFAM" id="SSF81901">
    <property type="entry name" value="HCP-like"/>
    <property type="match status" value="1"/>
</dbReference>
<dbReference type="InterPro" id="IPR011990">
    <property type="entry name" value="TPR-like_helical_dom_sf"/>
</dbReference>
<comment type="caution">
    <text evidence="2">The sequence shown here is derived from an EMBL/GenBank/DDBJ whole genome shotgun (WGS) entry which is preliminary data.</text>
</comment>
<dbReference type="EMBL" id="CAJVPS010009549">
    <property type="protein sequence ID" value="CAG8651052.1"/>
    <property type="molecule type" value="Genomic_DNA"/>
</dbReference>
<organism evidence="2 3">
    <name type="scientific">Ambispora leptoticha</name>
    <dbReference type="NCBI Taxonomy" id="144679"/>
    <lineage>
        <taxon>Eukaryota</taxon>
        <taxon>Fungi</taxon>
        <taxon>Fungi incertae sedis</taxon>
        <taxon>Mucoromycota</taxon>
        <taxon>Glomeromycotina</taxon>
        <taxon>Glomeromycetes</taxon>
        <taxon>Archaeosporales</taxon>
        <taxon>Ambisporaceae</taxon>
        <taxon>Ambispora</taxon>
    </lineage>
</organism>
<evidence type="ECO:0000313" key="2">
    <source>
        <dbReference type="EMBL" id="CAG8651052.1"/>
    </source>
</evidence>
<evidence type="ECO:0000313" key="3">
    <source>
        <dbReference type="Proteomes" id="UP000789508"/>
    </source>
</evidence>
<proteinExistence type="inferred from homology"/>
<dbReference type="PANTHER" id="PTHR11102">
    <property type="entry name" value="SEL-1-LIKE PROTEIN"/>
    <property type="match status" value="1"/>
</dbReference>
<comment type="similarity">
    <text evidence="1">Belongs to the sel-1 family.</text>
</comment>
<dbReference type="Proteomes" id="UP000789508">
    <property type="component" value="Unassembled WGS sequence"/>
</dbReference>
<evidence type="ECO:0000256" key="1">
    <source>
        <dbReference type="ARBA" id="ARBA00038101"/>
    </source>
</evidence>
<accession>A0A9N9DXN9</accession>
<gene>
    <name evidence="2" type="ORF">ALEPTO_LOCUS10010</name>
</gene>
<keyword evidence="3" id="KW-1185">Reference proteome</keyword>
<dbReference type="OrthoDB" id="2384430at2759"/>
<feature type="non-terminal residue" evidence="2">
    <location>
        <position position="212"/>
    </location>
</feature>
<protein>
    <submittedName>
        <fullName evidence="2">9495_t:CDS:1</fullName>
    </submittedName>
</protein>
<dbReference type="InterPro" id="IPR050767">
    <property type="entry name" value="Sel1_AlgK"/>
</dbReference>
<dbReference type="Pfam" id="PF08238">
    <property type="entry name" value="Sel1"/>
    <property type="match status" value="4"/>
</dbReference>
<sequence>MTIINLGELCEIFSTIVDPGEQDEYLVEEIQKWRVTNNYTEQEVFEALVVRAKASLKKHDQQPQIYACVLGLFYHYRIGTHSNKKKSFKWYAISACFGNPFGMNQLGWCYSIPFGTDRDYEKAIYWIKESAHLGNSSGACNLAYAYRLGIMIERNNVKSYLWYEYAANAGVLHAQMNMACYHRIGLGTSKDVHEAFKWYRKASKHPKSTRKM</sequence>
<dbReference type="SMART" id="SM00671">
    <property type="entry name" value="SEL1"/>
    <property type="match status" value="4"/>
</dbReference>
<dbReference type="InterPro" id="IPR006597">
    <property type="entry name" value="Sel1-like"/>
</dbReference>